<protein>
    <recommendedName>
        <fullName evidence="3">Nephrocystin 3-like N-terminal domain-containing protein</fullName>
    </recommendedName>
</protein>
<sequence length="776" mass="86568">MADPVSATGLVLQVVVVLKQLYEYGKSVKSARKEIEALQTELYALKGVLGDVQDGQNTAGLRPERHELSVMFLMAHEVLLSLNTKLTSSESTKLERAAQSMKWPFDKSQYTEKLVKLERIKTWFLSYMMGDQRTAIRDVQEGLHNLTTIVQEDIAERRTKSLTEAQQKLLDNLAPVSPDSIHERGCSTWQDTNAGMWFVAGAFKDWLNSSSPAPPVMVLMGSSGSGKTTLVSRAVEEATLQSSGPLLVAKAYCTYADNASQKLKNVLGSWVAQIAGTLPSVLDGFSTNTRDRYSVQQLERRIVDSSSLVDALLLVVDAVNESGEMVAIYESIARITTAAVNIKCLVSATPHLLEEDFSHQRVDVQADTMLSDMTAYIDRVRMQNRVLRTIPLECLLDSLLPRTDGMFRWLECQMQYLAAQPTSRVVLRVLNKLPSTLDDTYESILLRVPQAVRPLLTEALNWLAFAHRPLRLGELNEAVIIEEGDHDIDVHCRLHNVDTLIALGQGLLRWDPISSIVMLAHYSVWDYLTSSRITGSLASFAYLDESSCMSMTTRKCLTYLLMTPFAVGVCGQETLTRLRTAYPLLDYVATRWALYARKSSLGTEEMNLVAALLMDEGLLHGNSNFRFWIYNLFPDREGRIAITASPLYYAASFGLRTVVEEMIKRGKVKRQKSSDPWYIEHKCGRSSSSPIVVAARRGHFDVVRVLQEAGADLPMAHLANFAGMQVVTESLKLMRSSEPRSTYYTGWDDTELPYLGIHNNAFLSGPNPKGFPTGPI</sequence>
<dbReference type="Proteomes" id="UP001310594">
    <property type="component" value="Unassembled WGS sequence"/>
</dbReference>
<name>A0AAN8A5U8_9PEZI</name>
<proteinExistence type="predicted"/>
<dbReference type="Pfam" id="PF24883">
    <property type="entry name" value="NPHP3_N"/>
    <property type="match status" value="1"/>
</dbReference>
<accession>A0AAN8A5U8</accession>
<dbReference type="PANTHER" id="PTHR10039">
    <property type="entry name" value="AMELOGENIN"/>
    <property type="match status" value="1"/>
</dbReference>
<keyword evidence="2" id="KW-0040">ANK repeat</keyword>
<gene>
    <name evidence="4" type="ORF">LTR97_000981</name>
</gene>
<dbReference type="SUPFAM" id="SSF52540">
    <property type="entry name" value="P-loop containing nucleoside triphosphate hydrolases"/>
    <property type="match status" value="1"/>
</dbReference>
<organism evidence="4 5">
    <name type="scientific">Elasticomyces elasticus</name>
    <dbReference type="NCBI Taxonomy" id="574655"/>
    <lineage>
        <taxon>Eukaryota</taxon>
        <taxon>Fungi</taxon>
        <taxon>Dikarya</taxon>
        <taxon>Ascomycota</taxon>
        <taxon>Pezizomycotina</taxon>
        <taxon>Dothideomycetes</taxon>
        <taxon>Dothideomycetidae</taxon>
        <taxon>Mycosphaerellales</taxon>
        <taxon>Teratosphaeriaceae</taxon>
        <taxon>Elasticomyces</taxon>
    </lineage>
</organism>
<dbReference type="InterPro" id="IPR036770">
    <property type="entry name" value="Ankyrin_rpt-contain_sf"/>
</dbReference>
<dbReference type="AlphaFoldDB" id="A0AAN8A5U8"/>
<dbReference type="PROSITE" id="PS50088">
    <property type="entry name" value="ANK_REPEAT"/>
    <property type="match status" value="1"/>
</dbReference>
<dbReference type="SMART" id="SM00248">
    <property type="entry name" value="ANK"/>
    <property type="match status" value="2"/>
</dbReference>
<dbReference type="EMBL" id="JAVRQU010000001">
    <property type="protein sequence ID" value="KAK5708440.1"/>
    <property type="molecule type" value="Genomic_DNA"/>
</dbReference>
<dbReference type="SUPFAM" id="SSF48403">
    <property type="entry name" value="Ankyrin repeat"/>
    <property type="match status" value="1"/>
</dbReference>
<comment type="caution">
    <text evidence="4">The sequence shown here is derived from an EMBL/GenBank/DDBJ whole genome shotgun (WGS) entry which is preliminary data.</text>
</comment>
<evidence type="ECO:0000313" key="5">
    <source>
        <dbReference type="Proteomes" id="UP001310594"/>
    </source>
</evidence>
<dbReference type="InterPro" id="IPR027417">
    <property type="entry name" value="P-loop_NTPase"/>
</dbReference>
<dbReference type="PROSITE" id="PS50297">
    <property type="entry name" value="ANK_REP_REGION"/>
    <property type="match status" value="1"/>
</dbReference>
<evidence type="ECO:0000313" key="4">
    <source>
        <dbReference type="EMBL" id="KAK5708440.1"/>
    </source>
</evidence>
<dbReference type="Gene3D" id="1.25.40.20">
    <property type="entry name" value="Ankyrin repeat-containing domain"/>
    <property type="match status" value="1"/>
</dbReference>
<dbReference type="Gene3D" id="3.40.50.300">
    <property type="entry name" value="P-loop containing nucleotide triphosphate hydrolases"/>
    <property type="match status" value="1"/>
</dbReference>
<dbReference type="InterPro" id="IPR056884">
    <property type="entry name" value="NPHP3-like_N"/>
</dbReference>
<dbReference type="InterPro" id="IPR002110">
    <property type="entry name" value="Ankyrin_rpt"/>
</dbReference>
<evidence type="ECO:0000259" key="3">
    <source>
        <dbReference type="Pfam" id="PF24883"/>
    </source>
</evidence>
<feature type="domain" description="Nephrocystin 3-like N-terminal" evidence="3">
    <location>
        <begin position="195"/>
        <end position="347"/>
    </location>
</feature>
<evidence type="ECO:0000256" key="2">
    <source>
        <dbReference type="PROSITE-ProRule" id="PRU00023"/>
    </source>
</evidence>
<keyword evidence="1" id="KW-0677">Repeat</keyword>
<dbReference type="PANTHER" id="PTHR10039:SF16">
    <property type="entry name" value="GPI INOSITOL-DEACYLASE"/>
    <property type="match status" value="1"/>
</dbReference>
<evidence type="ECO:0000256" key="1">
    <source>
        <dbReference type="ARBA" id="ARBA00022737"/>
    </source>
</evidence>
<feature type="repeat" description="ANK" evidence="2">
    <location>
        <begin position="686"/>
        <end position="718"/>
    </location>
</feature>
<reference evidence="4" key="1">
    <citation type="submission" date="2023-08" db="EMBL/GenBank/DDBJ databases">
        <title>Black Yeasts Isolated from many extreme environments.</title>
        <authorList>
            <person name="Coleine C."/>
            <person name="Stajich J.E."/>
            <person name="Selbmann L."/>
        </authorList>
    </citation>
    <scope>NUCLEOTIDE SEQUENCE</scope>
    <source>
        <strain evidence="4">CCFEE 5810</strain>
    </source>
</reference>